<dbReference type="AlphaFoldDB" id="A0A9X1FP92"/>
<comment type="caution">
    <text evidence="4">The sequence shown here is derived from an EMBL/GenBank/DDBJ whole genome shotgun (WGS) entry which is preliminary data.</text>
</comment>
<keyword evidence="2" id="KW-0812">Transmembrane</keyword>
<keyword evidence="2" id="KW-0472">Membrane</keyword>
<evidence type="ECO:0000259" key="3">
    <source>
        <dbReference type="Pfam" id="PF14257"/>
    </source>
</evidence>
<evidence type="ECO:0000256" key="2">
    <source>
        <dbReference type="SAM" id="Phobius"/>
    </source>
</evidence>
<dbReference type="RefSeq" id="WP_219051578.1">
    <property type="nucleotide sequence ID" value="NZ_JAHWDP010000001.1"/>
</dbReference>
<organism evidence="4 5">
    <name type="scientific">Halomarinibacterium sedimenti</name>
    <dbReference type="NCBI Taxonomy" id="2857106"/>
    <lineage>
        <taxon>Bacteria</taxon>
        <taxon>Pseudomonadati</taxon>
        <taxon>Bacteroidota</taxon>
        <taxon>Flavobacteriia</taxon>
        <taxon>Flavobacteriales</taxon>
        <taxon>Flavobacteriaceae</taxon>
        <taxon>Halomarinibacterium</taxon>
    </lineage>
</organism>
<feature type="domain" description="DUF4349" evidence="3">
    <location>
        <begin position="62"/>
        <end position="267"/>
    </location>
</feature>
<dbReference type="Pfam" id="PF14257">
    <property type="entry name" value="DUF4349"/>
    <property type="match status" value="1"/>
</dbReference>
<sequence>MKIFSLFLLGLALACGGGGNSDYSLSKSESSVAADYEYIEEPVSELKVADEGSIETVEVQEQKIIKTANLRFEASNPEETHKNILALTQQYKGFIQSDNAGKNYNQLYRNMVVRIPTENFQLYIDAISQGVPYFDQKDISRQDVSEEFVDLEARLKAKRELETRYLELLKQAKNVKEMLEIERELSNIREEIEAKQGRLNYLQNKVSLSTVNIEFYKQTAETGVTLSYGQKIVNALKGGWDGISVFFLGLLYLWPLFVIALIVILVLRRYLKRSKKKASENKS</sequence>
<dbReference type="Proteomes" id="UP001138686">
    <property type="component" value="Unassembled WGS sequence"/>
</dbReference>
<feature type="transmembrane region" description="Helical" evidence="2">
    <location>
        <begin position="245"/>
        <end position="267"/>
    </location>
</feature>
<dbReference type="PROSITE" id="PS51257">
    <property type="entry name" value="PROKAR_LIPOPROTEIN"/>
    <property type="match status" value="1"/>
</dbReference>
<evidence type="ECO:0000313" key="4">
    <source>
        <dbReference type="EMBL" id="MBW2937287.1"/>
    </source>
</evidence>
<keyword evidence="1" id="KW-0175">Coiled coil</keyword>
<keyword evidence="5" id="KW-1185">Reference proteome</keyword>
<dbReference type="InterPro" id="IPR025645">
    <property type="entry name" value="DUF4349"/>
</dbReference>
<dbReference type="EMBL" id="JAHWDP010000001">
    <property type="protein sequence ID" value="MBW2937287.1"/>
    <property type="molecule type" value="Genomic_DNA"/>
</dbReference>
<reference evidence="4" key="1">
    <citation type="submission" date="2021-07" db="EMBL/GenBank/DDBJ databases">
        <title>Aureisphaera sp. CAU 1614 isolated from sea sediment.</title>
        <authorList>
            <person name="Kim W."/>
        </authorList>
    </citation>
    <scope>NUCLEOTIDE SEQUENCE</scope>
    <source>
        <strain evidence="4">CAU 1614</strain>
    </source>
</reference>
<protein>
    <submittedName>
        <fullName evidence="4">DUF4349 domain-containing protein</fullName>
    </submittedName>
</protein>
<name>A0A9X1FP92_9FLAO</name>
<keyword evidence="2" id="KW-1133">Transmembrane helix</keyword>
<proteinExistence type="predicted"/>
<accession>A0A9X1FP92</accession>
<gene>
    <name evidence="4" type="ORF">KXJ69_04170</name>
</gene>
<evidence type="ECO:0000313" key="5">
    <source>
        <dbReference type="Proteomes" id="UP001138686"/>
    </source>
</evidence>
<feature type="coiled-coil region" evidence="1">
    <location>
        <begin position="141"/>
        <end position="205"/>
    </location>
</feature>
<evidence type="ECO:0000256" key="1">
    <source>
        <dbReference type="SAM" id="Coils"/>
    </source>
</evidence>